<dbReference type="RefSeq" id="XP_024334476.1">
    <property type="nucleotide sequence ID" value="XM_024477168.1"/>
</dbReference>
<dbReference type="AlphaFoldDB" id="A0A1X6MNB7"/>
<gene>
    <name evidence="2" type="ORF">POSPLADRAFT_1036737</name>
</gene>
<name>A0A1X6MNB7_9APHY</name>
<evidence type="ECO:0000256" key="1">
    <source>
        <dbReference type="SAM" id="MobiDB-lite"/>
    </source>
</evidence>
<evidence type="ECO:0000313" key="3">
    <source>
        <dbReference type="Proteomes" id="UP000194127"/>
    </source>
</evidence>
<dbReference type="GeneID" id="36322118"/>
<feature type="compositionally biased region" description="Low complexity" evidence="1">
    <location>
        <begin position="602"/>
        <end position="626"/>
    </location>
</feature>
<evidence type="ECO:0000313" key="2">
    <source>
        <dbReference type="EMBL" id="OSX57682.1"/>
    </source>
</evidence>
<reference evidence="2 3" key="1">
    <citation type="submission" date="2017-04" db="EMBL/GenBank/DDBJ databases">
        <title>Genome Sequence of the Model Brown-Rot Fungus Postia placenta SB12.</title>
        <authorList>
            <consortium name="DOE Joint Genome Institute"/>
            <person name="Gaskell J."/>
            <person name="Kersten P."/>
            <person name="Larrondo L.F."/>
            <person name="Canessa P."/>
            <person name="Martinez D."/>
            <person name="Hibbett D."/>
            <person name="Schmoll M."/>
            <person name="Kubicek C.P."/>
            <person name="Martinez A.T."/>
            <person name="Yadav J."/>
            <person name="Master E."/>
            <person name="Magnuson J.K."/>
            <person name="James T."/>
            <person name="Yaver D."/>
            <person name="Berka R."/>
            <person name="Labutti K."/>
            <person name="Lipzen A."/>
            <person name="Aerts A."/>
            <person name="Barry K."/>
            <person name="Henrissat B."/>
            <person name="Blanchette R."/>
            <person name="Grigoriev I."/>
            <person name="Cullen D."/>
        </authorList>
    </citation>
    <scope>NUCLEOTIDE SEQUENCE [LARGE SCALE GENOMIC DNA]</scope>
    <source>
        <strain evidence="2 3">MAD-698-R-SB12</strain>
    </source>
</reference>
<dbReference type="EMBL" id="KZ110607">
    <property type="protein sequence ID" value="OSX57682.1"/>
    <property type="molecule type" value="Genomic_DNA"/>
</dbReference>
<keyword evidence="3" id="KW-1185">Reference proteome</keyword>
<feature type="region of interest" description="Disordered" evidence="1">
    <location>
        <begin position="588"/>
        <end position="626"/>
    </location>
</feature>
<proteinExistence type="predicted"/>
<dbReference type="OrthoDB" id="2535938at2759"/>
<dbReference type="STRING" id="670580.A0A1X6MNB7"/>
<protein>
    <submittedName>
        <fullName evidence="2">Uncharacterized protein</fullName>
    </submittedName>
</protein>
<accession>A0A1X6MNB7</accession>
<organism evidence="2 3">
    <name type="scientific">Postia placenta MAD-698-R-SB12</name>
    <dbReference type="NCBI Taxonomy" id="670580"/>
    <lineage>
        <taxon>Eukaryota</taxon>
        <taxon>Fungi</taxon>
        <taxon>Dikarya</taxon>
        <taxon>Basidiomycota</taxon>
        <taxon>Agaricomycotina</taxon>
        <taxon>Agaricomycetes</taxon>
        <taxon>Polyporales</taxon>
        <taxon>Adustoporiaceae</taxon>
        <taxon>Rhodonia</taxon>
    </lineage>
</organism>
<sequence length="754" mass="83360">MILTFSLEEVHLLLQLLHQFGDSCLFQIIRRLEVAVSSETAVSPEPESYSIQVPQNEPNNDIEENMSNPSVMATSLEDNGACSGRAPVKVVTRKKPWMDSNTQTSSLLALLASGNADNSLEEWLNSNVSLPTRPDGTILDKLATIVQRCQVKHAQALDVGFHVMINLMELAFACESITIKTKQSLTTIWKNLQTGNNNKPPLGTFQHWVINGIANILRAPDIDDQSGAIVIRQLVPKIAYLRQKLAFKFQSLFSDSVIKCLPVSIKSFCIFAKRQANMAILLSAYPFTATAEQSGSASYAYNIKVPAICLGSNNYRWTQTERILAKDASKATNLHDLDKKLHQHFIDGRKDPNTPYLEMSPSCTSEGPVRLENKNGELIAFISSSMPDNLQHKLLDCLKAVLPSANALTHTDSVSHDGRRTNYAQFMPYQSANCSNHEELYNNLKDVFKDIFTWIDEMLRHYLPKEYEILSIDTECLPFGDHSVFHPFLSLVLNINVVTTEIVPHVGAADSCAPCLSYRWTPPITCSPPSHAILNAGADKEGWRCDPSYLVNHLKHARSLSPTASPNSRAIRRRLQQELQKLRPYIVADDLGDSPSPDNQVDNNANDLGDADDNNNTHNDDANNANAIINGEANNNITAVINTSHSRTVQSRCIKIFKAIGQAPVAAREFCEIVSTLPAGTYVFVEDAAFMVLCRGYEPVNAENIDCWRAALDPLTASLPAGRDIRAMAIHAARLTSIEARLHERHQAGVAGPC</sequence>
<dbReference type="Proteomes" id="UP000194127">
    <property type="component" value="Unassembled WGS sequence"/>
</dbReference>